<proteinExistence type="predicted"/>
<comment type="caution">
    <text evidence="1">The sequence shown here is derived from an EMBL/GenBank/DDBJ whole genome shotgun (WGS) entry which is preliminary data.</text>
</comment>
<gene>
    <name evidence="1" type="ORF">C1702_04195</name>
</gene>
<keyword evidence="2" id="KW-1185">Reference proteome</keyword>
<name>A0A2S5T744_9BURK</name>
<accession>A0A2S5T744</accession>
<dbReference type="Proteomes" id="UP000239406">
    <property type="component" value="Unassembled WGS sequence"/>
</dbReference>
<reference evidence="1 2" key="1">
    <citation type="submission" date="2018-02" db="EMBL/GenBank/DDBJ databases">
        <title>Reclassifiation of [Polyangium] brachysporum DSM 7029 as Guopingzhaonella breviflexa gen. nov., sp. nov., a member of the family Comamonadaceae.</title>
        <authorList>
            <person name="Tang B."/>
        </authorList>
    </citation>
    <scope>NUCLEOTIDE SEQUENCE [LARGE SCALE GENOMIC DNA]</scope>
    <source>
        <strain evidence="1 2">DSM 15344</strain>
    </source>
</reference>
<dbReference type="EMBL" id="PSNY01000004">
    <property type="protein sequence ID" value="PPE70752.1"/>
    <property type="molecule type" value="Genomic_DNA"/>
</dbReference>
<sequence length="139" mass="14768">MNQVQAGVFDRREAAQQARQELLALGIAPERIALAGGPDDEDRSVARSMSVQASIEDLVRSLFVDFGGSSSDTQLYEAALRGGGTALCVQADDAAQATRVREVMLRHGAAGVYPPDADDGSARVTVTVPDAARRIDRQQ</sequence>
<evidence type="ECO:0000313" key="2">
    <source>
        <dbReference type="Proteomes" id="UP000239406"/>
    </source>
</evidence>
<evidence type="ECO:0000313" key="1">
    <source>
        <dbReference type="EMBL" id="PPE70752.1"/>
    </source>
</evidence>
<dbReference type="AlphaFoldDB" id="A0A2S5T744"/>
<organism evidence="1 2">
    <name type="scientific">Caldimonas thermodepolymerans</name>
    <dbReference type="NCBI Taxonomy" id="215580"/>
    <lineage>
        <taxon>Bacteria</taxon>
        <taxon>Pseudomonadati</taxon>
        <taxon>Pseudomonadota</taxon>
        <taxon>Betaproteobacteria</taxon>
        <taxon>Burkholderiales</taxon>
        <taxon>Sphaerotilaceae</taxon>
        <taxon>Caldimonas</taxon>
    </lineage>
</organism>
<protein>
    <submittedName>
        <fullName evidence="1">Uncharacterized protein</fullName>
    </submittedName>
</protein>